<proteinExistence type="predicted"/>
<accession>X1CX13</accession>
<sequence length="46" mass="5318">MEVSSVKVREQDKTINHGRLDLARDNSVAMLVEFRLELAQYTLEVL</sequence>
<reference evidence="1" key="1">
    <citation type="journal article" date="2014" name="Front. Microbiol.">
        <title>High frequency of phylogenetically diverse reductive dehalogenase-homologous genes in deep subseafloor sedimentary metagenomes.</title>
        <authorList>
            <person name="Kawai M."/>
            <person name="Futagami T."/>
            <person name="Toyoda A."/>
            <person name="Takaki Y."/>
            <person name="Nishi S."/>
            <person name="Hori S."/>
            <person name="Arai W."/>
            <person name="Tsubouchi T."/>
            <person name="Morono Y."/>
            <person name="Uchiyama I."/>
            <person name="Ito T."/>
            <person name="Fujiyama A."/>
            <person name="Inagaki F."/>
            <person name="Takami H."/>
        </authorList>
    </citation>
    <scope>NUCLEOTIDE SEQUENCE</scope>
    <source>
        <strain evidence="1">Expedition CK06-06</strain>
    </source>
</reference>
<protein>
    <submittedName>
        <fullName evidence="1">Uncharacterized protein</fullName>
    </submittedName>
</protein>
<gene>
    <name evidence="1" type="ORF">S01H4_43654</name>
</gene>
<name>X1CX13_9ZZZZ</name>
<dbReference type="AlphaFoldDB" id="X1CX13"/>
<evidence type="ECO:0000313" key="1">
    <source>
        <dbReference type="EMBL" id="GAH00610.1"/>
    </source>
</evidence>
<organism evidence="1">
    <name type="scientific">marine sediment metagenome</name>
    <dbReference type="NCBI Taxonomy" id="412755"/>
    <lineage>
        <taxon>unclassified sequences</taxon>
        <taxon>metagenomes</taxon>
        <taxon>ecological metagenomes</taxon>
    </lineage>
</organism>
<dbReference type="EMBL" id="BART01024101">
    <property type="protein sequence ID" value="GAH00610.1"/>
    <property type="molecule type" value="Genomic_DNA"/>
</dbReference>
<comment type="caution">
    <text evidence="1">The sequence shown here is derived from an EMBL/GenBank/DDBJ whole genome shotgun (WGS) entry which is preliminary data.</text>
</comment>